<reference evidence="1" key="1">
    <citation type="submission" date="2021-07" db="EMBL/GenBank/DDBJ databases">
        <authorList>
            <person name="Branca A.L. A."/>
        </authorList>
    </citation>
    <scope>NUCLEOTIDE SEQUENCE</scope>
</reference>
<evidence type="ECO:0000313" key="1">
    <source>
        <dbReference type="EMBL" id="CAG8417238.1"/>
    </source>
</evidence>
<evidence type="ECO:0000313" key="2">
    <source>
        <dbReference type="Proteomes" id="UP001152592"/>
    </source>
</evidence>
<dbReference type="OrthoDB" id="9991913at2759"/>
<protein>
    <submittedName>
        <fullName evidence="1">Uncharacterized protein</fullName>
    </submittedName>
</protein>
<dbReference type="Proteomes" id="UP001152592">
    <property type="component" value="Unassembled WGS sequence"/>
</dbReference>
<dbReference type="AlphaFoldDB" id="A0A9W4JSF2"/>
<organism evidence="1 2">
    <name type="scientific">Penicillium salamii</name>
    <dbReference type="NCBI Taxonomy" id="1612424"/>
    <lineage>
        <taxon>Eukaryota</taxon>
        <taxon>Fungi</taxon>
        <taxon>Dikarya</taxon>
        <taxon>Ascomycota</taxon>
        <taxon>Pezizomycotina</taxon>
        <taxon>Eurotiomycetes</taxon>
        <taxon>Eurotiomycetidae</taxon>
        <taxon>Eurotiales</taxon>
        <taxon>Aspergillaceae</taxon>
        <taxon>Penicillium</taxon>
    </lineage>
</organism>
<proteinExistence type="predicted"/>
<sequence>MAHRFASIEGVLPAPICLICGVQIHWTDDLGIPRTIGGASELDKRKWKTIWKPEPKGPMRSAHEVENAFIERFPLLWSCLYRALIKVSETKYHLTGIGSIQHGQGPYYVVNDLTKARITGKKISKKHTHMFTQFYAAHVRKQPAVYKGKRIGFVIHAHCWTMFDRVEGLGPNNTNLAKLVRVCRNYWRASELWGETWRHQVDVGQSPFIVPAIQQAIASTQTAYDHTTSGLSILPLELRAFISDLICHVTDYTISDVQNLRNMLTAFGWELIARIRQRSGKCGLNW</sequence>
<dbReference type="EMBL" id="CAJVPD010000274">
    <property type="protein sequence ID" value="CAG8417238.1"/>
    <property type="molecule type" value="Genomic_DNA"/>
</dbReference>
<accession>A0A9W4JSF2</accession>
<name>A0A9W4JSF2_9EURO</name>
<comment type="caution">
    <text evidence="1">The sequence shown here is derived from an EMBL/GenBank/DDBJ whole genome shotgun (WGS) entry which is preliminary data.</text>
</comment>
<gene>
    <name evidence="1" type="ORF">PSALAMII_LOCUS9339</name>
</gene>